<dbReference type="SUPFAM" id="SSF53822">
    <property type="entry name" value="Periplasmic binding protein-like I"/>
    <property type="match status" value="1"/>
</dbReference>
<evidence type="ECO:0000256" key="6">
    <source>
        <dbReference type="ARBA" id="ARBA00022989"/>
    </source>
</evidence>
<dbReference type="InterPro" id="IPR015683">
    <property type="entry name" value="Ionotropic_Glu_rcpt"/>
</dbReference>
<evidence type="ECO:0000256" key="3">
    <source>
        <dbReference type="ARBA" id="ARBA00022448"/>
    </source>
</evidence>
<evidence type="ECO:0000256" key="13">
    <source>
        <dbReference type="PIRNR" id="PIRNR037090"/>
    </source>
</evidence>
<keyword evidence="8 13" id="KW-0472">Membrane</keyword>
<comment type="subcellular location">
    <subcellularLocation>
        <location evidence="1">Membrane</location>
        <topology evidence="1">Multi-pass membrane protein</topology>
    </subcellularLocation>
</comment>
<dbReference type="PANTHER" id="PTHR34836">
    <property type="entry name" value="OS06G0188250 PROTEIN"/>
    <property type="match status" value="1"/>
</dbReference>
<evidence type="ECO:0000256" key="2">
    <source>
        <dbReference type="ARBA" id="ARBA00008685"/>
    </source>
</evidence>
<feature type="transmembrane region" description="Helical" evidence="16">
    <location>
        <begin position="609"/>
        <end position="633"/>
    </location>
</feature>
<dbReference type="InterPro" id="IPR001320">
    <property type="entry name" value="Iontro_rcpt_C"/>
</dbReference>
<evidence type="ECO:0000256" key="14">
    <source>
        <dbReference type="PIRSR" id="PIRSR037090-50"/>
    </source>
</evidence>
<dbReference type="Gene3D" id="3.40.190.10">
    <property type="entry name" value="Periplasmic binding protein-like II"/>
    <property type="match status" value="3"/>
</dbReference>
<feature type="compositionally biased region" description="Low complexity" evidence="15">
    <location>
        <begin position="902"/>
        <end position="915"/>
    </location>
</feature>
<evidence type="ECO:0000256" key="1">
    <source>
        <dbReference type="ARBA" id="ARBA00004141"/>
    </source>
</evidence>
<keyword evidence="5 17" id="KW-0732">Signal</keyword>
<dbReference type="Pfam" id="PF00060">
    <property type="entry name" value="Lig_chan"/>
    <property type="match status" value="1"/>
</dbReference>
<feature type="transmembrane region" description="Helical" evidence="16">
    <location>
        <begin position="549"/>
        <end position="567"/>
    </location>
</feature>
<sequence>MVRYHPLLVCICLISTSLELGAAQSPARLLVHVGAVLDEGTYLGKMCRASIFVAVEDFYAVHGNYTTRLVIHVRDSGGDVAGAAWVAQDLLRDARVQAILGPQTSAQAELVADFGQKAEVPIISFSATSPSVTPAEKPYFIRAAFDDKAQVAAISSVLGHFRFREVVPICDGTSPGDSWVAHLVDALRGEGIRVPFQSSISPRHTDEQIAEELRRLIRERAHVFVVHLTALLGSRLFLQARDLGLMGEGHVWIVTDALANFLHLLDPPVVHAMRGVLGVRPSIPDVNELRNLTTRLELKLREENPEVELGSVNIFGLWAYDAAWALARAAEMAVSGEEISGNWSGAFRRKLARAISTDSFHGKSGEFRMSGRELRPSSFQVLNVVGEKPRVVGVWWPNSNRTSIYSPVAGEEEISWPGDSRSASRGWAMLAGGRKLRILVPDKVSFKGLLNVEYDPTGGSSPRISGFCIDVFNAVMRRVHYKVDYEYISSTTTGEFDAVVGDTTIMANRSDRVNFTLPYTETGIWMLVRTRPNESVNGWIFLDPLETDLWVGSLAFFFFTGFAVWAIEQRINSEFRGPPQQQFGTAVYFVFSTLVFSHRERLRSNLSRLVVMVWVFVVLIFVSTYTASLASMLTAQRLQPSTLEGLRINGEFVGYQTGSFVEGLFGQLNFDPSKLRAYGSPEEYEDALSKGSRNGGVSAIFDEMPYLRIFLGNRCSEYSVFGPVVNTKGFGFVFSKGSGLAADASRAILEATESGLMAQLEKKWFGDEISCRLKNSVAEFHRLSFKSFSGLFIVSGAVSAAAVLVFLGRYVCRNWDELRTLSSGRPFPKRVVAWARHYVRMEPTAVSGVDEPAALGRSGAAVAPAEEAAYPAPAASATRVHPGASGSSTNGGCAVGREDIRSSSTDEPSSSATPARGPPSTELTLRNGRG</sequence>
<evidence type="ECO:0000256" key="16">
    <source>
        <dbReference type="SAM" id="Phobius"/>
    </source>
</evidence>
<evidence type="ECO:0000256" key="12">
    <source>
        <dbReference type="ARBA" id="ARBA00023303"/>
    </source>
</evidence>
<feature type="domain" description="Ionotropic glutamate receptor C-terminal" evidence="18">
    <location>
        <begin position="437"/>
        <end position="767"/>
    </location>
</feature>
<dbReference type="OrthoDB" id="5984008at2759"/>
<dbReference type="PANTHER" id="PTHR34836:SF9">
    <property type="entry name" value="RECEPTOR LIGAND BINDING REGION DOMAIN-CONTAINING PROTEIN"/>
    <property type="match status" value="1"/>
</dbReference>
<dbReference type="GO" id="GO:0016020">
    <property type="term" value="C:membrane"/>
    <property type="evidence" value="ECO:0007669"/>
    <property type="project" value="UniProtKB-SubCell"/>
</dbReference>
<keyword evidence="12 13" id="KW-0407">Ion channel</keyword>
<dbReference type="CDD" id="cd13686">
    <property type="entry name" value="GluR_Plant"/>
    <property type="match status" value="1"/>
</dbReference>
<keyword evidence="6 16" id="KW-1133">Transmembrane helix</keyword>
<evidence type="ECO:0000313" key="20">
    <source>
        <dbReference type="Proteomes" id="UP000663760"/>
    </source>
</evidence>
<dbReference type="CDD" id="cd19990">
    <property type="entry name" value="PBP1_GABAb_receptor_plant"/>
    <property type="match status" value="1"/>
</dbReference>
<feature type="signal peptide" evidence="17">
    <location>
        <begin position="1"/>
        <end position="23"/>
    </location>
</feature>
<feature type="chain" id="PRO_5029733964" description="Glutamate receptor" evidence="17">
    <location>
        <begin position="24"/>
        <end position="930"/>
    </location>
</feature>
<dbReference type="FunFam" id="1.10.287.70:FF:000037">
    <property type="entry name" value="Glutamate receptor"/>
    <property type="match status" value="1"/>
</dbReference>
<dbReference type="SUPFAM" id="SSF53850">
    <property type="entry name" value="Periplasmic binding protein-like II"/>
    <property type="match status" value="1"/>
</dbReference>
<evidence type="ECO:0000256" key="11">
    <source>
        <dbReference type="ARBA" id="ARBA00023286"/>
    </source>
</evidence>
<comment type="similarity">
    <text evidence="2 13">Belongs to the glutamate-gated ion channel (TC 1.A.10.1) family.</text>
</comment>
<dbReference type="SMART" id="SM00079">
    <property type="entry name" value="PBPe"/>
    <property type="match status" value="1"/>
</dbReference>
<evidence type="ECO:0000259" key="18">
    <source>
        <dbReference type="SMART" id="SM00079"/>
    </source>
</evidence>
<dbReference type="AlphaFoldDB" id="A0A7I8KLM2"/>
<dbReference type="Gene3D" id="1.10.287.70">
    <property type="match status" value="1"/>
</dbReference>
<dbReference type="Gene3D" id="3.40.50.2300">
    <property type="match status" value="2"/>
</dbReference>
<feature type="region of interest" description="Disordered" evidence="15">
    <location>
        <begin position="873"/>
        <end position="930"/>
    </location>
</feature>
<dbReference type="Proteomes" id="UP000663760">
    <property type="component" value="Chromosome 6"/>
</dbReference>
<keyword evidence="14" id="KW-1015">Disulfide bond</keyword>
<accession>A0A7I8KLM2</accession>
<protein>
    <recommendedName>
        <fullName evidence="13">Glutamate receptor</fullName>
    </recommendedName>
</protein>
<feature type="transmembrane region" description="Helical" evidence="16">
    <location>
        <begin position="788"/>
        <end position="812"/>
    </location>
</feature>
<evidence type="ECO:0000256" key="4">
    <source>
        <dbReference type="ARBA" id="ARBA00022692"/>
    </source>
</evidence>
<evidence type="ECO:0000256" key="10">
    <source>
        <dbReference type="ARBA" id="ARBA00023180"/>
    </source>
</evidence>
<keyword evidence="7 13" id="KW-0406">Ion transport</keyword>
<evidence type="ECO:0000256" key="7">
    <source>
        <dbReference type="ARBA" id="ARBA00023065"/>
    </source>
</evidence>
<evidence type="ECO:0000256" key="8">
    <source>
        <dbReference type="ARBA" id="ARBA00023136"/>
    </source>
</evidence>
<evidence type="ECO:0000256" key="17">
    <source>
        <dbReference type="SAM" id="SignalP"/>
    </source>
</evidence>
<keyword evidence="11 13" id="KW-1071">Ligand-gated ion channel</keyword>
<evidence type="ECO:0000256" key="15">
    <source>
        <dbReference type="SAM" id="MobiDB-lite"/>
    </source>
</evidence>
<dbReference type="InterPro" id="IPR017103">
    <property type="entry name" value="Iontropic_Glu_rcpt_pln"/>
</dbReference>
<organism evidence="19 20">
    <name type="scientific">Spirodela intermedia</name>
    <name type="common">Intermediate duckweed</name>
    <dbReference type="NCBI Taxonomy" id="51605"/>
    <lineage>
        <taxon>Eukaryota</taxon>
        <taxon>Viridiplantae</taxon>
        <taxon>Streptophyta</taxon>
        <taxon>Embryophyta</taxon>
        <taxon>Tracheophyta</taxon>
        <taxon>Spermatophyta</taxon>
        <taxon>Magnoliopsida</taxon>
        <taxon>Liliopsida</taxon>
        <taxon>Araceae</taxon>
        <taxon>Lemnoideae</taxon>
        <taxon>Spirodela</taxon>
    </lineage>
</organism>
<evidence type="ECO:0000313" key="19">
    <source>
        <dbReference type="EMBL" id="CAA7398690.1"/>
    </source>
</evidence>
<name>A0A7I8KLM2_SPIIN</name>
<keyword evidence="3 13" id="KW-0813">Transport</keyword>
<evidence type="ECO:0000256" key="9">
    <source>
        <dbReference type="ARBA" id="ARBA00023170"/>
    </source>
</evidence>
<keyword evidence="9 13" id="KW-0675">Receptor</keyword>
<dbReference type="PIRSF" id="PIRSF037090">
    <property type="entry name" value="Iontro_Glu-like_rcpt_pln"/>
    <property type="match status" value="1"/>
</dbReference>
<comment type="function">
    <text evidence="13">Glutamate-gated receptor that probably acts as non-selective cation channel.</text>
</comment>
<keyword evidence="20" id="KW-1185">Reference proteome</keyword>
<dbReference type="InterPro" id="IPR044440">
    <property type="entry name" value="GABAb_receptor_plant_PBP1"/>
</dbReference>
<gene>
    <name evidence="19" type="ORF">SI8410_06009355</name>
</gene>
<feature type="disulfide bond" evidence="14">
    <location>
        <begin position="715"/>
        <end position="771"/>
    </location>
</feature>
<dbReference type="EMBL" id="LR746269">
    <property type="protein sequence ID" value="CAA7398690.1"/>
    <property type="molecule type" value="Genomic_DNA"/>
</dbReference>
<reference evidence="19" key="1">
    <citation type="submission" date="2020-02" db="EMBL/GenBank/DDBJ databases">
        <authorList>
            <person name="Scholz U."/>
            <person name="Mascher M."/>
            <person name="Fiebig A."/>
        </authorList>
    </citation>
    <scope>NUCLEOTIDE SEQUENCE</scope>
</reference>
<keyword evidence="10" id="KW-0325">Glycoprotein</keyword>
<dbReference type="InterPro" id="IPR028082">
    <property type="entry name" value="Peripla_BP_I"/>
</dbReference>
<proteinExistence type="inferred from homology"/>
<evidence type="ECO:0000256" key="5">
    <source>
        <dbReference type="ARBA" id="ARBA00022729"/>
    </source>
</evidence>
<dbReference type="Pfam" id="PF01094">
    <property type="entry name" value="ANF_receptor"/>
    <property type="match status" value="1"/>
</dbReference>
<dbReference type="InterPro" id="IPR001828">
    <property type="entry name" value="ANF_lig-bd_rcpt"/>
</dbReference>
<keyword evidence="4 16" id="KW-0812">Transmembrane</keyword>
<dbReference type="GO" id="GO:0015276">
    <property type="term" value="F:ligand-gated monoatomic ion channel activity"/>
    <property type="evidence" value="ECO:0007669"/>
    <property type="project" value="InterPro"/>
</dbReference>